<dbReference type="RefSeq" id="WP_094324741.1">
    <property type="nucleotide sequence ID" value="NZ_CP022347.1"/>
</dbReference>
<evidence type="ECO:0000313" key="1">
    <source>
        <dbReference type="EMBL" id="ASQ29952.1"/>
    </source>
</evidence>
<sequence>MEEGERNEILSSNNVHGFIKNLGEALIEANKRGGAFKYMRFYLDVRRIKRQFKNERKDSK</sequence>
<keyword evidence="2" id="KW-1185">Reference proteome</keyword>
<organism evidence="1 2">
    <name type="scientific">Campylobacter avium LMG 24591</name>
    <dbReference type="NCBI Taxonomy" id="522484"/>
    <lineage>
        <taxon>Bacteria</taxon>
        <taxon>Pseudomonadati</taxon>
        <taxon>Campylobacterota</taxon>
        <taxon>Epsilonproteobacteria</taxon>
        <taxon>Campylobacterales</taxon>
        <taxon>Campylobacteraceae</taxon>
        <taxon>Campylobacter</taxon>
    </lineage>
</organism>
<accession>A0A222MW87</accession>
<name>A0A222MW87_9BACT</name>
<dbReference type="KEGG" id="cavi:CAV_0281"/>
<dbReference type="Proteomes" id="UP000201169">
    <property type="component" value="Chromosome"/>
</dbReference>
<dbReference type="AlphaFoldDB" id="A0A222MW87"/>
<evidence type="ECO:0000313" key="2">
    <source>
        <dbReference type="Proteomes" id="UP000201169"/>
    </source>
</evidence>
<proteinExistence type="predicted"/>
<protein>
    <submittedName>
        <fullName evidence="1">Uncharacterized protein</fullName>
    </submittedName>
</protein>
<gene>
    <name evidence="1" type="ORF">CAV_0281</name>
</gene>
<reference evidence="1 2" key="1">
    <citation type="submission" date="2017-07" db="EMBL/GenBank/DDBJ databases">
        <title>Analysis of two Campylobacter avium genomes and identification of a novel hippuricase gene.</title>
        <authorList>
            <person name="Miller W.G."/>
            <person name="Chapman M.H."/>
            <person name="Yee E."/>
            <person name="Revez J."/>
            <person name="Bono J.L."/>
            <person name="Rossi M."/>
        </authorList>
    </citation>
    <scope>NUCLEOTIDE SEQUENCE [LARGE SCALE GENOMIC DNA]</scope>
    <source>
        <strain evidence="1 2">LMG 24591</strain>
    </source>
</reference>
<dbReference type="EMBL" id="CP022347">
    <property type="protein sequence ID" value="ASQ29952.1"/>
    <property type="molecule type" value="Genomic_DNA"/>
</dbReference>